<evidence type="ECO:0000256" key="6">
    <source>
        <dbReference type="ARBA" id="ARBA00022723"/>
    </source>
</evidence>
<dbReference type="GO" id="GO:0006508">
    <property type="term" value="P:proteolysis"/>
    <property type="evidence" value="ECO:0007669"/>
    <property type="project" value="UniProtKB-KW"/>
</dbReference>
<evidence type="ECO:0000256" key="12">
    <source>
        <dbReference type="SAM" id="MobiDB-lite"/>
    </source>
</evidence>
<dbReference type="InterPro" id="IPR050371">
    <property type="entry name" value="Fungal_virulence_M36"/>
</dbReference>
<evidence type="ECO:0000256" key="11">
    <source>
        <dbReference type="ARBA" id="ARBA00023145"/>
    </source>
</evidence>
<dbReference type="Pfam" id="PF02128">
    <property type="entry name" value="Peptidase_M36"/>
    <property type="match status" value="1"/>
</dbReference>
<keyword evidence="16" id="KW-1185">Reference proteome</keyword>
<dbReference type="Gene3D" id="2.60.40.1120">
    <property type="entry name" value="Carboxypeptidase-like, regulatory domain"/>
    <property type="match status" value="1"/>
</dbReference>
<evidence type="ECO:0000256" key="10">
    <source>
        <dbReference type="ARBA" id="ARBA00023049"/>
    </source>
</evidence>
<protein>
    <recommendedName>
        <fullName evidence="14">FTP domain-containing protein</fullName>
    </recommendedName>
</protein>
<keyword evidence="4" id="KW-0964">Secreted</keyword>
<dbReference type="PANTHER" id="PTHR33478">
    <property type="entry name" value="EXTRACELLULAR METALLOPROTEINASE MEP"/>
    <property type="match status" value="1"/>
</dbReference>
<evidence type="ECO:0000256" key="2">
    <source>
        <dbReference type="ARBA" id="ARBA00004613"/>
    </source>
</evidence>
<feature type="domain" description="FTP" evidence="14">
    <location>
        <begin position="148"/>
        <end position="197"/>
    </location>
</feature>
<dbReference type="SUPFAM" id="SSF55486">
    <property type="entry name" value="Metalloproteases ('zincins'), catalytic domain"/>
    <property type="match status" value="1"/>
</dbReference>
<evidence type="ECO:0000256" key="1">
    <source>
        <dbReference type="ARBA" id="ARBA00001947"/>
    </source>
</evidence>
<proteinExistence type="inferred from homology"/>
<evidence type="ECO:0000256" key="4">
    <source>
        <dbReference type="ARBA" id="ARBA00022525"/>
    </source>
</evidence>
<keyword evidence="8" id="KW-0378">Hydrolase</keyword>
<keyword evidence="10" id="KW-0482">Metalloprotease</keyword>
<evidence type="ECO:0000313" key="15">
    <source>
        <dbReference type="EMBL" id="MBB4694325.1"/>
    </source>
</evidence>
<dbReference type="PANTHER" id="PTHR33478:SF1">
    <property type="entry name" value="EXTRACELLULAR METALLOPROTEINASE MEP"/>
    <property type="match status" value="1"/>
</dbReference>
<organism evidence="15 16">
    <name type="scientific">Paractinoplanes abujensis</name>
    <dbReference type="NCBI Taxonomy" id="882441"/>
    <lineage>
        <taxon>Bacteria</taxon>
        <taxon>Bacillati</taxon>
        <taxon>Actinomycetota</taxon>
        <taxon>Actinomycetes</taxon>
        <taxon>Micromonosporales</taxon>
        <taxon>Micromonosporaceae</taxon>
        <taxon>Paractinoplanes</taxon>
    </lineage>
</organism>
<feature type="region of interest" description="Disordered" evidence="12">
    <location>
        <begin position="35"/>
        <end position="60"/>
    </location>
</feature>
<evidence type="ECO:0000256" key="3">
    <source>
        <dbReference type="ARBA" id="ARBA00006006"/>
    </source>
</evidence>
<dbReference type="EMBL" id="JACHMF010000001">
    <property type="protein sequence ID" value="MBB4694325.1"/>
    <property type="molecule type" value="Genomic_DNA"/>
</dbReference>
<dbReference type="InterPro" id="IPR027268">
    <property type="entry name" value="Peptidase_M4/M1_CTD_sf"/>
</dbReference>
<comment type="subcellular location">
    <subcellularLocation>
        <location evidence="2">Secreted</location>
    </subcellularLocation>
</comment>
<comment type="similarity">
    <text evidence="3">Belongs to the peptidase M36 family.</text>
</comment>
<dbReference type="InterPro" id="IPR013784">
    <property type="entry name" value="Carb-bd-like_fold"/>
</dbReference>
<dbReference type="InterPro" id="IPR008979">
    <property type="entry name" value="Galactose-bd-like_sf"/>
</dbReference>
<keyword evidence="11" id="KW-0865">Zymogen</keyword>
<feature type="compositionally biased region" description="Basic and acidic residues" evidence="12">
    <location>
        <begin position="47"/>
        <end position="56"/>
    </location>
</feature>
<comment type="caution">
    <text evidence="15">The sequence shown here is derived from an EMBL/GenBank/DDBJ whole genome shotgun (WGS) entry which is preliminary data.</text>
</comment>
<name>A0A7W7CVN0_9ACTN</name>
<feature type="signal peptide" evidence="13">
    <location>
        <begin position="1"/>
        <end position="33"/>
    </location>
</feature>
<dbReference type="GO" id="GO:0005615">
    <property type="term" value="C:extracellular space"/>
    <property type="evidence" value="ECO:0007669"/>
    <property type="project" value="InterPro"/>
</dbReference>
<dbReference type="InterPro" id="IPR001842">
    <property type="entry name" value="Peptidase_M36"/>
</dbReference>
<keyword evidence="7 13" id="KW-0732">Signal</keyword>
<dbReference type="GO" id="GO:0030246">
    <property type="term" value="F:carbohydrate binding"/>
    <property type="evidence" value="ECO:0007669"/>
    <property type="project" value="InterPro"/>
</dbReference>
<feature type="chain" id="PRO_5031373538" description="FTP domain-containing protein" evidence="13">
    <location>
        <begin position="34"/>
        <end position="956"/>
    </location>
</feature>
<evidence type="ECO:0000256" key="8">
    <source>
        <dbReference type="ARBA" id="ARBA00022801"/>
    </source>
</evidence>
<dbReference type="InterPro" id="IPR011096">
    <property type="entry name" value="FTP_domain"/>
</dbReference>
<dbReference type="Gene3D" id="2.60.120.260">
    <property type="entry name" value="Galactose-binding domain-like"/>
    <property type="match status" value="1"/>
</dbReference>
<dbReference type="AlphaFoldDB" id="A0A7W7CVN0"/>
<dbReference type="Gene3D" id="3.10.170.10">
    <property type="match status" value="1"/>
</dbReference>
<dbReference type="Pfam" id="PF13620">
    <property type="entry name" value="CarboxypepD_reg"/>
    <property type="match status" value="1"/>
</dbReference>
<evidence type="ECO:0000256" key="7">
    <source>
        <dbReference type="ARBA" id="ARBA00022729"/>
    </source>
</evidence>
<feature type="region of interest" description="Disordered" evidence="12">
    <location>
        <begin position="691"/>
        <end position="714"/>
    </location>
</feature>
<evidence type="ECO:0000313" key="16">
    <source>
        <dbReference type="Proteomes" id="UP000542742"/>
    </source>
</evidence>
<dbReference type="Pfam" id="PF07504">
    <property type="entry name" value="FTP"/>
    <property type="match status" value="1"/>
</dbReference>
<evidence type="ECO:0000256" key="13">
    <source>
        <dbReference type="SAM" id="SignalP"/>
    </source>
</evidence>
<sequence>MRPFSVPSATRRVGAAAAGVVLLAALLPAQAQAAPVPGAVTGATDSKQQRRADYDSRQNLAAAAAAQPTAALSRAVVPAPAGNAVKTLRDSLGVQGIVDIDRATGTPRRVAKLDGFLTGPSTKKPAKIALDYVKAHPEVFGIDAADLATLVLRQDYVDVEGTHHLSWVQVADGVPVFGNGLKAHVTADGRLVQVDGSPLKALPSSAGAAKVSATAARAAAVKDVFGTSTAKVTKTEGGKTTFSDKGNAKQVWFQTASGPRLAWQTIAVDEGYVHVVDAASGEVLYRKSTIANDRADVWQNYPGAPKGGKQQPVDLAGKGWLPNNARVLSGNVAHVWSDVNDNDLPDASEEVGPSGVRSWNYPFVDFNDEVGGLCSDAYPCSWDPETPNSWQTNRKQNAVQLFAFLGTFHDHLKAGPIGFTRAAGNFEAQDGDAVQGQAMDGANTADGLPDANHTDNANMNTPPDGIPPVMQMYLLSPGPSSVAANTGDEADVVFHEYTHGLSNRLVVDADGNSTLSDQQGGAMGEAWSDFYAWDYLVAKGLEKDTAKPGEVLVGKYWTAGGTIRYEALDCPVGSAATECAGTPGAGPGGFTYGDYGKIYAGGPEVHADGEIWAQTLWDLRQAVGSKTAQSIVTRGMELSPSNPSFLDMRNSILAADLVVNKGKNAKTIWKVFAKRGMGYFAAAIDGDDAQPVEDFSTPPSANTPRGTLKGKATDSDTGAAVAGLTVAFGGHASGFAGDYRATTGADGTYTISGIIPGTYAKVYARGAGYDQVVKTLSINSGTKTENWSVRKDWAASSGGASIVSFTGVDYTPYGCGPNELIDQSQLAGWGSEIETEAGQNAVIRLSGTVDVSELVINPSATCGDDETASTGGYRVETSVDGTTWAVAASGTFPAGTVTPTPVALAAGTGDGIGFVRFTMLTSQGQDAGLCPAGQPPTVSGCVFLDSTELAVYGQAG</sequence>
<dbReference type="SUPFAM" id="SSF49452">
    <property type="entry name" value="Starch-binding domain-like"/>
    <property type="match status" value="1"/>
</dbReference>
<reference evidence="15 16" key="1">
    <citation type="submission" date="2020-08" db="EMBL/GenBank/DDBJ databases">
        <title>Sequencing the genomes of 1000 actinobacteria strains.</title>
        <authorList>
            <person name="Klenk H.-P."/>
        </authorList>
    </citation>
    <scope>NUCLEOTIDE SEQUENCE [LARGE SCALE GENOMIC DNA]</scope>
    <source>
        <strain evidence="15 16">DSM 45518</strain>
    </source>
</reference>
<evidence type="ECO:0000259" key="14">
    <source>
        <dbReference type="Pfam" id="PF07504"/>
    </source>
</evidence>
<evidence type="ECO:0000256" key="9">
    <source>
        <dbReference type="ARBA" id="ARBA00022833"/>
    </source>
</evidence>
<accession>A0A7W7CVN0</accession>
<dbReference type="Gene3D" id="1.10.390.10">
    <property type="entry name" value="Neutral Protease Domain 2"/>
    <property type="match status" value="1"/>
</dbReference>
<dbReference type="GO" id="GO:0004222">
    <property type="term" value="F:metalloendopeptidase activity"/>
    <property type="evidence" value="ECO:0007669"/>
    <property type="project" value="InterPro"/>
</dbReference>
<keyword evidence="5" id="KW-0645">Protease</keyword>
<comment type="cofactor">
    <cofactor evidence="1">
        <name>Zn(2+)</name>
        <dbReference type="ChEBI" id="CHEBI:29105"/>
    </cofactor>
</comment>
<keyword evidence="9" id="KW-0862">Zinc</keyword>
<feature type="compositionally biased region" description="Low complexity" evidence="12">
    <location>
        <begin position="35"/>
        <end position="44"/>
    </location>
</feature>
<dbReference type="Proteomes" id="UP000542742">
    <property type="component" value="Unassembled WGS sequence"/>
</dbReference>
<dbReference type="SUPFAM" id="SSF49785">
    <property type="entry name" value="Galactose-binding domain-like"/>
    <property type="match status" value="1"/>
</dbReference>
<evidence type="ECO:0000256" key="5">
    <source>
        <dbReference type="ARBA" id="ARBA00022670"/>
    </source>
</evidence>
<dbReference type="GO" id="GO:0008270">
    <property type="term" value="F:zinc ion binding"/>
    <property type="evidence" value="ECO:0007669"/>
    <property type="project" value="InterPro"/>
</dbReference>
<gene>
    <name evidence="15" type="ORF">BKA14_004473</name>
</gene>
<dbReference type="RefSeq" id="WP_184952828.1">
    <property type="nucleotide sequence ID" value="NZ_BOMC01000038.1"/>
</dbReference>
<dbReference type="PRINTS" id="PR00999">
    <property type="entry name" value="FUNGALYSIN"/>
</dbReference>
<keyword evidence="6" id="KW-0479">Metal-binding</keyword>